<evidence type="ECO:0000313" key="2">
    <source>
        <dbReference type="Proteomes" id="UP001629113"/>
    </source>
</evidence>
<dbReference type="EMBL" id="JBFCZG010000004">
    <property type="protein sequence ID" value="KAL3422949.1"/>
    <property type="molecule type" value="Genomic_DNA"/>
</dbReference>
<gene>
    <name evidence="1" type="ORF">PVAG01_04696</name>
</gene>
<dbReference type="Proteomes" id="UP001629113">
    <property type="component" value="Unassembled WGS sequence"/>
</dbReference>
<proteinExistence type="predicted"/>
<name>A0ABR4PI16_9HELO</name>
<comment type="caution">
    <text evidence="1">The sequence shown here is derived from an EMBL/GenBank/DDBJ whole genome shotgun (WGS) entry which is preliminary data.</text>
</comment>
<accession>A0ABR4PI16</accession>
<organism evidence="1 2">
    <name type="scientific">Phlyctema vagabunda</name>
    <dbReference type="NCBI Taxonomy" id="108571"/>
    <lineage>
        <taxon>Eukaryota</taxon>
        <taxon>Fungi</taxon>
        <taxon>Dikarya</taxon>
        <taxon>Ascomycota</taxon>
        <taxon>Pezizomycotina</taxon>
        <taxon>Leotiomycetes</taxon>
        <taxon>Helotiales</taxon>
        <taxon>Dermateaceae</taxon>
        <taxon>Phlyctema</taxon>
    </lineage>
</organism>
<reference evidence="1 2" key="1">
    <citation type="submission" date="2024-06" db="EMBL/GenBank/DDBJ databases">
        <title>Complete genome of Phlyctema vagabunda strain 19-DSS-EL-015.</title>
        <authorList>
            <person name="Fiorenzani C."/>
        </authorList>
    </citation>
    <scope>NUCLEOTIDE SEQUENCE [LARGE SCALE GENOMIC DNA]</scope>
    <source>
        <strain evidence="1 2">19-DSS-EL-015</strain>
    </source>
</reference>
<keyword evidence="2" id="KW-1185">Reference proteome</keyword>
<protein>
    <submittedName>
        <fullName evidence="1">Uncharacterized protein</fullName>
    </submittedName>
</protein>
<evidence type="ECO:0000313" key="1">
    <source>
        <dbReference type="EMBL" id="KAL3422949.1"/>
    </source>
</evidence>
<sequence>MLVEESDKLGWVDSRLGVEPPSSQPSTDGPWTVSWSTRLCLRTQPLQQYPKNKTRTCTLPFAVAVTTSAS</sequence>